<gene>
    <name evidence="1" type="ORF">ACFSC7_01210</name>
</gene>
<evidence type="ECO:0000313" key="1">
    <source>
        <dbReference type="EMBL" id="MFD1694119.1"/>
    </source>
</evidence>
<protein>
    <submittedName>
        <fullName evidence="1">Uncharacterized protein</fullName>
    </submittedName>
</protein>
<accession>A0ABW4JPY7</accession>
<evidence type="ECO:0000313" key="2">
    <source>
        <dbReference type="Proteomes" id="UP001597327"/>
    </source>
</evidence>
<comment type="caution">
    <text evidence="1">The sequence shown here is derived from an EMBL/GenBank/DDBJ whole genome shotgun (WGS) entry which is preliminary data.</text>
</comment>
<dbReference type="RefSeq" id="WP_149891993.1">
    <property type="nucleotide sequence ID" value="NZ_JBHUFA010000001.1"/>
</dbReference>
<reference evidence="2" key="1">
    <citation type="journal article" date="2019" name="Int. J. Syst. Evol. Microbiol.">
        <title>The Global Catalogue of Microorganisms (GCM) 10K type strain sequencing project: providing services to taxonomists for standard genome sequencing and annotation.</title>
        <authorList>
            <consortium name="The Broad Institute Genomics Platform"/>
            <consortium name="The Broad Institute Genome Sequencing Center for Infectious Disease"/>
            <person name="Wu L."/>
            <person name="Ma J."/>
        </authorList>
    </citation>
    <scope>NUCLEOTIDE SEQUENCE [LARGE SCALE GENOMIC DNA]</scope>
    <source>
        <strain evidence="2">JCM 3369</strain>
    </source>
</reference>
<sequence>MPSINFHAFGLTRVGLGALAGLMALGLAAARADEVPECDEALALTPTTAEPFIYFDGGGLRREPTTITVLDKDNKSIGTVTIQLKTVQDKPMPGCYYTPSDDAAGYCRQPDENPMEVEATLSDDFENNLVCY</sequence>
<name>A0ABW4JPY7_9HYPH</name>
<dbReference type="EMBL" id="JBHUFA010000001">
    <property type="protein sequence ID" value="MFD1694119.1"/>
    <property type="molecule type" value="Genomic_DNA"/>
</dbReference>
<proteinExistence type="predicted"/>
<organism evidence="1 2">
    <name type="scientific">Roseibium aestuarii</name>
    <dbReference type="NCBI Taxonomy" id="2600299"/>
    <lineage>
        <taxon>Bacteria</taxon>
        <taxon>Pseudomonadati</taxon>
        <taxon>Pseudomonadota</taxon>
        <taxon>Alphaproteobacteria</taxon>
        <taxon>Hyphomicrobiales</taxon>
        <taxon>Stappiaceae</taxon>
        <taxon>Roseibium</taxon>
    </lineage>
</organism>
<keyword evidence="2" id="KW-1185">Reference proteome</keyword>
<dbReference type="Proteomes" id="UP001597327">
    <property type="component" value="Unassembled WGS sequence"/>
</dbReference>